<organism evidence="1 2">
    <name type="scientific">Plakobranchus ocellatus</name>
    <dbReference type="NCBI Taxonomy" id="259542"/>
    <lineage>
        <taxon>Eukaryota</taxon>
        <taxon>Metazoa</taxon>
        <taxon>Spiralia</taxon>
        <taxon>Lophotrochozoa</taxon>
        <taxon>Mollusca</taxon>
        <taxon>Gastropoda</taxon>
        <taxon>Heterobranchia</taxon>
        <taxon>Euthyneura</taxon>
        <taxon>Panpulmonata</taxon>
        <taxon>Sacoglossa</taxon>
        <taxon>Placobranchoidea</taxon>
        <taxon>Plakobranchidae</taxon>
        <taxon>Plakobranchus</taxon>
    </lineage>
</organism>
<evidence type="ECO:0000313" key="1">
    <source>
        <dbReference type="EMBL" id="GFO04569.1"/>
    </source>
</evidence>
<dbReference type="Proteomes" id="UP000735302">
    <property type="component" value="Unassembled WGS sequence"/>
</dbReference>
<reference evidence="1 2" key="1">
    <citation type="journal article" date="2021" name="Elife">
        <title>Chloroplast acquisition without the gene transfer in kleptoplastic sea slugs, Plakobranchus ocellatus.</title>
        <authorList>
            <person name="Maeda T."/>
            <person name="Takahashi S."/>
            <person name="Yoshida T."/>
            <person name="Shimamura S."/>
            <person name="Takaki Y."/>
            <person name="Nagai Y."/>
            <person name="Toyoda A."/>
            <person name="Suzuki Y."/>
            <person name="Arimoto A."/>
            <person name="Ishii H."/>
            <person name="Satoh N."/>
            <person name="Nishiyama T."/>
            <person name="Hasebe M."/>
            <person name="Maruyama T."/>
            <person name="Minagawa J."/>
            <person name="Obokata J."/>
            <person name="Shigenobu S."/>
        </authorList>
    </citation>
    <scope>NUCLEOTIDE SEQUENCE [LARGE SCALE GENOMIC DNA]</scope>
</reference>
<accession>A0AAV4ADQ6</accession>
<comment type="caution">
    <text evidence="1">The sequence shown here is derived from an EMBL/GenBank/DDBJ whole genome shotgun (WGS) entry which is preliminary data.</text>
</comment>
<name>A0AAV4ADQ6_9GAST</name>
<proteinExistence type="predicted"/>
<gene>
    <name evidence="1" type="ORF">PoB_003107400</name>
</gene>
<dbReference type="AlphaFoldDB" id="A0AAV4ADQ6"/>
<protein>
    <submittedName>
        <fullName evidence="1">Uncharacterized protein</fullName>
    </submittedName>
</protein>
<dbReference type="EMBL" id="BLXT01003739">
    <property type="protein sequence ID" value="GFO04569.1"/>
    <property type="molecule type" value="Genomic_DNA"/>
</dbReference>
<evidence type="ECO:0000313" key="2">
    <source>
        <dbReference type="Proteomes" id="UP000735302"/>
    </source>
</evidence>
<sequence length="80" mass="8422">MFDRQVKDTLAELLFGGRSNLPLHHSASVSAHLLQQDNLRFPGTPSGQGIGGGARNCDRRVPAVLSTGSQSTMPPSPPSV</sequence>
<keyword evidence="2" id="KW-1185">Reference proteome</keyword>